<feature type="compositionally biased region" description="Gly residues" evidence="1">
    <location>
        <begin position="177"/>
        <end position="190"/>
    </location>
</feature>
<feature type="compositionally biased region" description="Low complexity" evidence="1">
    <location>
        <begin position="144"/>
        <end position="155"/>
    </location>
</feature>
<evidence type="ECO:0000256" key="2">
    <source>
        <dbReference type="SAM" id="SignalP"/>
    </source>
</evidence>
<keyword evidence="4" id="KW-1185">Reference proteome</keyword>
<name>A0A4Z1IQ43_9HELO</name>
<feature type="chain" id="PRO_5021311325" evidence="2">
    <location>
        <begin position="21"/>
        <end position="190"/>
    </location>
</feature>
<accession>A0A4Z1IQ43</accession>
<protein>
    <submittedName>
        <fullName evidence="3">Uncharacterized protein</fullName>
    </submittedName>
</protein>
<dbReference type="OrthoDB" id="3562349at2759"/>
<evidence type="ECO:0000313" key="4">
    <source>
        <dbReference type="Proteomes" id="UP000297527"/>
    </source>
</evidence>
<feature type="compositionally biased region" description="Gly residues" evidence="1">
    <location>
        <begin position="101"/>
        <end position="111"/>
    </location>
</feature>
<dbReference type="EMBL" id="PQXN01000011">
    <property type="protein sequence ID" value="TGO63679.1"/>
    <property type="molecule type" value="Genomic_DNA"/>
</dbReference>
<feature type="signal peptide" evidence="2">
    <location>
        <begin position="1"/>
        <end position="20"/>
    </location>
</feature>
<feature type="compositionally biased region" description="Low complexity" evidence="1">
    <location>
        <begin position="88"/>
        <end position="100"/>
    </location>
</feature>
<feature type="region of interest" description="Disordered" evidence="1">
    <location>
        <begin position="72"/>
        <end position="190"/>
    </location>
</feature>
<evidence type="ECO:0000313" key="3">
    <source>
        <dbReference type="EMBL" id="TGO63679.1"/>
    </source>
</evidence>
<feature type="compositionally biased region" description="Pro residues" evidence="1">
    <location>
        <begin position="116"/>
        <end position="125"/>
    </location>
</feature>
<sequence>MHTQTLYTYALVAFASSVLAAPVGTSGLLKPTSTSVSKNLVAREPFVVYGKSFEEDSGASFEKERRVDGFALPVSKTTVISRGNEGASGSPPNGQSSGSNNGNGNGNGNGNENGNRPPPGPPPSSNGPGNSGPGNSGSNGNGSSGPSSGPGNNGPSSGGPSGGSNEPSNGNGSSGPSNGGPSGGPGGNQH</sequence>
<proteinExistence type="predicted"/>
<comment type="caution">
    <text evidence="3">The sequence shown here is derived from an EMBL/GenBank/DDBJ whole genome shotgun (WGS) entry which is preliminary data.</text>
</comment>
<gene>
    <name evidence="3" type="ORF">BCON_0011g00190</name>
</gene>
<reference evidence="3 4" key="1">
    <citation type="submission" date="2017-12" db="EMBL/GenBank/DDBJ databases">
        <title>Comparative genomics of Botrytis spp.</title>
        <authorList>
            <person name="Valero-Jimenez C.A."/>
            <person name="Tapia P."/>
            <person name="Veloso J."/>
            <person name="Silva-Moreno E."/>
            <person name="Staats M."/>
            <person name="Valdes J.H."/>
            <person name="Van Kan J.A.L."/>
        </authorList>
    </citation>
    <scope>NUCLEOTIDE SEQUENCE [LARGE SCALE GENOMIC DNA]</scope>
    <source>
        <strain evidence="3 4">MUCL11595</strain>
    </source>
</reference>
<dbReference type="Proteomes" id="UP000297527">
    <property type="component" value="Unassembled WGS sequence"/>
</dbReference>
<organism evidence="3 4">
    <name type="scientific">Botryotinia convoluta</name>
    <dbReference type="NCBI Taxonomy" id="54673"/>
    <lineage>
        <taxon>Eukaryota</taxon>
        <taxon>Fungi</taxon>
        <taxon>Dikarya</taxon>
        <taxon>Ascomycota</taxon>
        <taxon>Pezizomycotina</taxon>
        <taxon>Leotiomycetes</taxon>
        <taxon>Helotiales</taxon>
        <taxon>Sclerotiniaceae</taxon>
        <taxon>Botryotinia</taxon>
    </lineage>
</organism>
<evidence type="ECO:0000256" key="1">
    <source>
        <dbReference type="SAM" id="MobiDB-lite"/>
    </source>
</evidence>
<dbReference type="AlphaFoldDB" id="A0A4Z1IQ43"/>
<feature type="compositionally biased region" description="Low complexity" evidence="1">
    <location>
        <begin position="163"/>
        <end position="176"/>
    </location>
</feature>
<feature type="compositionally biased region" description="Gly residues" evidence="1">
    <location>
        <begin position="129"/>
        <end position="143"/>
    </location>
</feature>
<keyword evidence="2" id="KW-0732">Signal</keyword>